<evidence type="ECO:0008006" key="2">
    <source>
        <dbReference type="Google" id="ProtNLM"/>
    </source>
</evidence>
<dbReference type="EMBL" id="LAZR01000041">
    <property type="protein sequence ID" value="KKO00417.1"/>
    <property type="molecule type" value="Genomic_DNA"/>
</dbReference>
<proteinExistence type="predicted"/>
<organism evidence="1">
    <name type="scientific">marine sediment metagenome</name>
    <dbReference type="NCBI Taxonomy" id="412755"/>
    <lineage>
        <taxon>unclassified sequences</taxon>
        <taxon>metagenomes</taxon>
        <taxon>ecological metagenomes</taxon>
    </lineage>
</organism>
<evidence type="ECO:0000313" key="1">
    <source>
        <dbReference type="EMBL" id="KKO00417.1"/>
    </source>
</evidence>
<name>A0A0F9XM35_9ZZZZ</name>
<protein>
    <recommendedName>
        <fullName evidence="2">Secretion system C-terminal sorting domain-containing protein</fullName>
    </recommendedName>
</protein>
<dbReference type="AlphaFoldDB" id="A0A0F9XM35"/>
<comment type="caution">
    <text evidence="1">The sequence shown here is derived from an EMBL/GenBank/DDBJ whole genome shotgun (WGS) entry which is preliminary data.</text>
</comment>
<gene>
    <name evidence="1" type="ORF">LCGC14_0128350</name>
</gene>
<accession>A0A0F9XM35</accession>
<sequence length="194" mass="21881">MKNLIKFTTVVAFMLATVAGMAREPKLNLLSAGKAKSVVLTMDASVNGVQVKLMDSDLNVIYSEKMSEGQFSKKLNLKDLTDGVYFLSADNNMTEYSYTIVLDNNDVRIVESDEDIKPFFRKTNNMIFMNYLNLDKSKLSIKIYDTESRTVFTQEVADEMIVEKAFNFADAFPGTYTVTVKSAGRTYTEEFVVN</sequence>
<reference evidence="1" key="1">
    <citation type="journal article" date="2015" name="Nature">
        <title>Complex archaea that bridge the gap between prokaryotes and eukaryotes.</title>
        <authorList>
            <person name="Spang A."/>
            <person name="Saw J.H."/>
            <person name="Jorgensen S.L."/>
            <person name="Zaremba-Niedzwiedzka K."/>
            <person name="Martijn J."/>
            <person name="Lind A.E."/>
            <person name="van Eijk R."/>
            <person name="Schleper C."/>
            <person name="Guy L."/>
            <person name="Ettema T.J."/>
        </authorList>
    </citation>
    <scope>NUCLEOTIDE SEQUENCE</scope>
</reference>